<dbReference type="AlphaFoldDB" id="A0A438HFN3"/>
<feature type="region of interest" description="Disordered" evidence="1">
    <location>
        <begin position="1"/>
        <end position="20"/>
    </location>
</feature>
<gene>
    <name evidence="2" type="ORF">CK203_039605</name>
</gene>
<reference evidence="2 3" key="1">
    <citation type="journal article" date="2018" name="PLoS Genet.">
        <title>Population sequencing reveals clonal diversity and ancestral inbreeding in the grapevine cultivar Chardonnay.</title>
        <authorList>
            <person name="Roach M.J."/>
            <person name="Johnson D.L."/>
            <person name="Bohlmann J."/>
            <person name="van Vuuren H.J."/>
            <person name="Jones S.J."/>
            <person name="Pretorius I.S."/>
            <person name="Schmidt S.A."/>
            <person name="Borneman A.R."/>
        </authorList>
    </citation>
    <scope>NUCLEOTIDE SEQUENCE [LARGE SCALE GENOMIC DNA]</scope>
    <source>
        <strain evidence="3">cv. Chardonnay</strain>
        <tissue evidence="2">Leaf</tissue>
    </source>
</reference>
<name>A0A438HFN3_VITVI</name>
<proteinExistence type="predicted"/>
<sequence>MYTALEMESPTDARREPFPDMDEAFMLVRGEESRSELMGKKDEDSSLATETSALKTNDTKRALVAGRPWSFKRNDQHDNSGVAFVRSRTILEKLAGSFMANLGMCQIKKHKREVLPVSLMLDQLNRKL</sequence>
<comment type="caution">
    <text evidence="2">The sequence shown here is derived from an EMBL/GenBank/DDBJ whole genome shotgun (WGS) entry which is preliminary data.</text>
</comment>
<protein>
    <submittedName>
        <fullName evidence="2">Uncharacterized protein</fullName>
    </submittedName>
</protein>
<dbReference type="EMBL" id="QGNW01000230">
    <property type="protein sequence ID" value="RVW83272.1"/>
    <property type="molecule type" value="Genomic_DNA"/>
</dbReference>
<feature type="region of interest" description="Disordered" evidence="1">
    <location>
        <begin position="32"/>
        <end position="52"/>
    </location>
</feature>
<dbReference type="Proteomes" id="UP000288805">
    <property type="component" value="Unassembled WGS sequence"/>
</dbReference>
<evidence type="ECO:0000313" key="2">
    <source>
        <dbReference type="EMBL" id="RVW83272.1"/>
    </source>
</evidence>
<evidence type="ECO:0000313" key="3">
    <source>
        <dbReference type="Proteomes" id="UP000288805"/>
    </source>
</evidence>
<evidence type="ECO:0000256" key="1">
    <source>
        <dbReference type="SAM" id="MobiDB-lite"/>
    </source>
</evidence>
<accession>A0A438HFN3</accession>
<organism evidence="2 3">
    <name type="scientific">Vitis vinifera</name>
    <name type="common">Grape</name>
    <dbReference type="NCBI Taxonomy" id="29760"/>
    <lineage>
        <taxon>Eukaryota</taxon>
        <taxon>Viridiplantae</taxon>
        <taxon>Streptophyta</taxon>
        <taxon>Embryophyta</taxon>
        <taxon>Tracheophyta</taxon>
        <taxon>Spermatophyta</taxon>
        <taxon>Magnoliopsida</taxon>
        <taxon>eudicotyledons</taxon>
        <taxon>Gunneridae</taxon>
        <taxon>Pentapetalae</taxon>
        <taxon>rosids</taxon>
        <taxon>Vitales</taxon>
        <taxon>Vitaceae</taxon>
        <taxon>Viteae</taxon>
        <taxon>Vitis</taxon>
    </lineage>
</organism>
<feature type="compositionally biased region" description="Basic and acidic residues" evidence="1">
    <location>
        <begin position="32"/>
        <end position="44"/>
    </location>
</feature>